<dbReference type="AlphaFoldDB" id="A0A1P8WM73"/>
<dbReference type="RefSeq" id="WP_077026353.1">
    <property type="nucleotide sequence ID" value="NZ_CP017641.1"/>
</dbReference>
<feature type="transmembrane region" description="Helical" evidence="1">
    <location>
        <begin position="16"/>
        <end position="33"/>
    </location>
</feature>
<reference evidence="2 3" key="1">
    <citation type="journal article" date="2016" name="Front. Microbiol.">
        <title>Fuerstia marisgermanicae gen. nov., sp. nov., an Unusual Member of the Phylum Planctomycetes from the German Wadden Sea.</title>
        <authorList>
            <person name="Kohn T."/>
            <person name="Heuer A."/>
            <person name="Jogler M."/>
            <person name="Vollmers J."/>
            <person name="Boedeker C."/>
            <person name="Bunk B."/>
            <person name="Rast P."/>
            <person name="Borchert D."/>
            <person name="Glockner I."/>
            <person name="Freese H.M."/>
            <person name="Klenk H.P."/>
            <person name="Overmann J."/>
            <person name="Kaster A.K."/>
            <person name="Rohde M."/>
            <person name="Wiegand S."/>
            <person name="Jogler C."/>
        </authorList>
    </citation>
    <scope>NUCLEOTIDE SEQUENCE [LARGE SCALE GENOMIC DNA]</scope>
    <source>
        <strain evidence="2 3">NH11</strain>
    </source>
</reference>
<keyword evidence="1" id="KW-0812">Transmembrane</keyword>
<protein>
    <submittedName>
        <fullName evidence="2">Uncharacterized protein</fullName>
    </submittedName>
</protein>
<dbReference type="Proteomes" id="UP000187735">
    <property type="component" value="Chromosome"/>
</dbReference>
<sequence>MDQIIDAVNDLINDHWLKFVTALGFTAIGWLIARRRAASEWKQREFFHRINFSLTSLRDGTLTIRTLAEKACRDVFLNDEAVRQLTKAAQQTTAGQPLIPVPKDDCWYFLNAVLNEVSEQFAAGLLTREAGQSTTSTSYVICLTNECNGQVRTRKIRALVVRKDLLSNLPKERPKFESPNHHVRWETLLHLAAMFKKEPWQFLEMEVVTPA</sequence>
<proteinExistence type="predicted"/>
<accession>A0A1P8WM73</accession>
<dbReference type="OrthoDB" id="265743at2"/>
<organism evidence="2 3">
    <name type="scientific">Fuerstiella marisgermanici</name>
    <dbReference type="NCBI Taxonomy" id="1891926"/>
    <lineage>
        <taxon>Bacteria</taxon>
        <taxon>Pseudomonadati</taxon>
        <taxon>Planctomycetota</taxon>
        <taxon>Planctomycetia</taxon>
        <taxon>Planctomycetales</taxon>
        <taxon>Planctomycetaceae</taxon>
        <taxon>Fuerstiella</taxon>
    </lineage>
</organism>
<evidence type="ECO:0000313" key="2">
    <source>
        <dbReference type="EMBL" id="APZ95147.1"/>
    </source>
</evidence>
<dbReference type="EMBL" id="CP017641">
    <property type="protein sequence ID" value="APZ95147.1"/>
    <property type="molecule type" value="Genomic_DNA"/>
</dbReference>
<evidence type="ECO:0000256" key="1">
    <source>
        <dbReference type="SAM" id="Phobius"/>
    </source>
</evidence>
<gene>
    <name evidence="2" type="ORF">Fuma_04802</name>
</gene>
<dbReference type="KEGG" id="fmr:Fuma_04802"/>
<keyword evidence="3" id="KW-1185">Reference proteome</keyword>
<evidence type="ECO:0000313" key="3">
    <source>
        <dbReference type="Proteomes" id="UP000187735"/>
    </source>
</evidence>
<keyword evidence="1" id="KW-1133">Transmembrane helix</keyword>
<dbReference type="STRING" id="1891926.Fuma_04802"/>
<name>A0A1P8WM73_9PLAN</name>
<keyword evidence="1" id="KW-0472">Membrane</keyword>